<evidence type="ECO:0000256" key="4">
    <source>
        <dbReference type="ARBA" id="ARBA00023319"/>
    </source>
</evidence>
<evidence type="ECO:0000256" key="2">
    <source>
        <dbReference type="ARBA" id="ARBA00023157"/>
    </source>
</evidence>
<dbReference type="PROSITE" id="PS50835">
    <property type="entry name" value="IG_LIKE"/>
    <property type="match status" value="4"/>
</dbReference>
<reference evidence="7 8" key="1">
    <citation type="submission" date="2019-03" db="EMBL/GenBank/DDBJ databases">
        <title>First draft genome of Liparis tanakae, snailfish: a comprehensive survey of snailfish specific genes.</title>
        <authorList>
            <person name="Kim W."/>
            <person name="Song I."/>
            <person name="Jeong J.-H."/>
            <person name="Kim D."/>
            <person name="Kim S."/>
            <person name="Ryu S."/>
            <person name="Song J.Y."/>
            <person name="Lee S.K."/>
        </authorList>
    </citation>
    <scope>NUCLEOTIDE SEQUENCE [LARGE SCALE GENOMIC DNA]</scope>
    <source>
        <tissue evidence="7">Muscle</tissue>
    </source>
</reference>
<evidence type="ECO:0000256" key="1">
    <source>
        <dbReference type="ARBA" id="ARBA00022729"/>
    </source>
</evidence>
<evidence type="ECO:0000313" key="7">
    <source>
        <dbReference type="EMBL" id="TNN43307.1"/>
    </source>
</evidence>
<dbReference type="OrthoDB" id="8529748at2759"/>
<dbReference type="InterPro" id="IPR013098">
    <property type="entry name" value="Ig_I-set"/>
</dbReference>
<gene>
    <name evidence="7" type="primary">CEACAM5_1</name>
    <name evidence="7" type="ORF">EYF80_046493</name>
</gene>
<keyword evidence="2" id="KW-1015">Disulfide bond</keyword>
<name>A0A4Z2FPZ8_9TELE</name>
<protein>
    <submittedName>
        <fullName evidence="7">Carcinoembryonic antigen-related cell adhesion molecule 5</fullName>
    </submittedName>
</protein>
<feature type="compositionally biased region" description="Basic and acidic residues" evidence="5">
    <location>
        <begin position="1005"/>
        <end position="1029"/>
    </location>
</feature>
<dbReference type="SMART" id="SM00408">
    <property type="entry name" value="IGc2"/>
    <property type="match status" value="3"/>
</dbReference>
<keyword evidence="8" id="KW-1185">Reference proteome</keyword>
<feature type="domain" description="Ig-like" evidence="6">
    <location>
        <begin position="715"/>
        <end position="787"/>
    </location>
</feature>
<dbReference type="Proteomes" id="UP000314294">
    <property type="component" value="Unassembled WGS sequence"/>
</dbReference>
<dbReference type="AlphaFoldDB" id="A0A4Z2FPZ8"/>
<dbReference type="Gene3D" id="2.60.40.10">
    <property type="entry name" value="Immunoglobulins"/>
    <property type="match status" value="4"/>
</dbReference>
<dbReference type="InterPro" id="IPR013783">
    <property type="entry name" value="Ig-like_fold"/>
</dbReference>
<dbReference type="Pfam" id="PF13927">
    <property type="entry name" value="Ig_3"/>
    <property type="match status" value="1"/>
</dbReference>
<dbReference type="PANTHER" id="PTHR44337">
    <property type="entry name" value="CARCINOEMBRYONIC ANTIGEN-RELATED CELL ADHESION MOLECULE 8"/>
    <property type="match status" value="1"/>
</dbReference>
<feature type="region of interest" description="Disordered" evidence="5">
    <location>
        <begin position="1003"/>
        <end position="1029"/>
    </location>
</feature>
<evidence type="ECO:0000259" key="6">
    <source>
        <dbReference type="PROSITE" id="PS50835"/>
    </source>
</evidence>
<keyword evidence="1" id="KW-0732">Signal</keyword>
<dbReference type="InterPro" id="IPR007110">
    <property type="entry name" value="Ig-like_dom"/>
</dbReference>
<keyword evidence="4" id="KW-0393">Immunoglobulin domain</keyword>
<dbReference type="EMBL" id="SRLO01000976">
    <property type="protein sequence ID" value="TNN43307.1"/>
    <property type="molecule type" value="Genomic_DNA"/>
</dbReference>
<dbReference type="PANTHER" id="PTHR44337:SF20">
    <property type="entry name" value="CARCINOEMBRYONIC ANTIGEN-RELATED CELL ADHESION MOLECULE 5-RELATED"/>
    <property type="match status" value="1"/>
</dbReference>
<dbReference type="SUPFAM" id="SSF48726">
    <property type="entry name" value="Immunoglobulin"/>
    <property type="match status" value="5"/>
</dbReference>
<dbReference type="Pfam" id="PF07679">
    <property type="entry name" value="I-set"/>
    <property type="match status" value="1"/>
</dbReference>
<feature type="domain" description="Ig-like" evidence="6">
    <location>
        <begin position="616"/>
        <end position="711"/>
    </location>
</feature>
<sequence>MDSHSADGPDFVEISGVGVATVTIAYYFLCTSPGCTGCEFSWTRGNETTQGPGLYLQFPDLVPTQTLTCTARNPATGVTASVQKTVKVTAGPSNVRIVGPAYMTQGVVSIFRCVASCTPPCNYQWSVTSGEQVLEISPGDSLSLSPYTDTILSETLRCRVQEPVSQLHISKTLEVQVARISSVGIEGVDTVTMGQKYTFACSAQCNPWCDYTWEYMGKTYRGDQTQIPIVLQGQPQKLVSHLEVTISSDYTSVEPLTCVATNSLSGATVNGTKNLTVHGEAAAALQNPYEVLPASPGPAAAGLAFSLKCTGAQDAASVTWMKSRRPMAASERASFALDNQTLTFSPLLPEDDGVYQCVVAEGAGPPMQSIGYTMNVIYGPSSAVISGPDSIIFGRSYDYRCSASCYPTCVYTWIWGNDNFQGPVLSLVLEEPAGALGLICTAINPTTGESAIVQKTLKDGPSTAVISGPDSIFFGSSYDFRCSASCYPTCVYTWIWGNDTFQGPALSLVLEEPAGALGLICTAINPTTGESAITQKTLKVDPSDIEISCDSAFLTAGVASVCTCTAECDPACIFSWAVGALSGGELLNGQGSTLSVNLPPSTAVSEVVVICVALDPVLEVSLQQVLELELASVYDVNITGDSAVKAGERYTYQCSAECSPNCEFSWTFQGKHSAGDRLELIASADSTSELLTCEATNTLSNVTITATMNITVTNPFSVRPSSQAPPVEGEPFTLRCVGAQEPASITWLKNKVQMPTADEWVHFSRDNATVTFGALVREDDGVYRCVVVEAEGGVPTLSAGYPMQVNYGPDQVVIETSDGGGWGGPVMVLPGSTTELRCAAACFPACRVAWFYGGAALSTDASLAFTPTNTPNSVLALSCTASNPLTGRNGSAVAYVEQPGGDRRSLRRRPLEEVKQLLQVWGENGSTAGRQNMTAMSKRLTLARLLRTSSVTAGASFLQESGVRERRERGASEGQAVQRAQQPVQELRLQRVAEDVGEGLGFDLLRGRRTETKTRGSNDEDEPRDKHTL</sequence>
<feature type="domain" description="Ig-like" evidence="6">
    <location>
        <begin position="809"/>
        <end position="897"/>
    </location>
</feature>
<feature type="domain" description="Ig-like" evidence="6">
    <location>
        <begin position="288"/>
        <end position="373"/>
    </location>
</feature>
<organism evidence="7 8">
    <name type="scientific">Liparis tanakae</name>
    <name type="common">Tanaka's snailfish</name>
    <dbReference type="NCBI Taxonomy" id="230148"/>
    <lineage>
        <taxon>Eukaryota</taxon>
        <taxon>Metazoa</taxon>
        <taxon>Chordata</taxon>
        <taxon>Craniata</taxon>
        <taxon>Vertebrata</taxon>
        <taxon>Euteleostomi</taxon>
        <taxon>Actinopterygii</taxon>
        <taxon>Neopterygii</taxon>
        <taxon>Teleostei</taxon>
        <taxon>Neoteleostei</taxon>
        <taxon>Acanthomorphata</taxon>
        <taxon>Eupercaria</taxon>
        <taxon>Perciformes</taxon>
        <taxon>Cottioidei</taxon>
        <taxon>Cottales</taxon>
        <taxon>Liparidae</taxon>
        <taxon>Liparis</taxon>
    </lineage>
</organism>
<proteinExistence type="predicted"/>
<dbReference type="InterPro" id="IPR003599">
    <property type="entry name" value="Ig_sub"/>
</dbReference>
<comment type="caution">
    <text evidence="7">The sequence shown here is derived from an EMBL/GenBank/DDBJ whole genome shotgun (WGS) entry which is preliminary data.</text>
</comment>
<dbReference type="InterPro" id="IPR003598">
    <property type="entry name" value="Ig_sub2"/>
</dbReference>
<evidence type="ECO:0000256" key="5">
    <source>
        <dbReference type="SAM" id="MobiDB-lite"/>
    </source>
</evidence>
<dbReference type="InterPro" id="IPR052598">
    <property type="entry name" value="IgSF_CEA-related"/>
</dbReference>
<dbReference type="SMART" id="SM00409">
    <property type="entry name" value="IG"/>
    <property type="match status" value="3"/>
</dbReference>
<feature type="compositionally biased region" description="Basic and acidic residues" evidence="5">
    <location>
        <begin position="962"/>
        <end position="971"/>
    </location>
</feature>
<evidence type="ECO:0000313" key="8">
    <source>
        <dbReference type="Proteomes" id="UP000314294"/>
    </source>
</evidence>
<keyword evidence="3" id="KW-0325">Glycoprotein</keyword>
<dbReference type="InterPro" id="IPR036179">
    <property type="entry name" value="Ig-like_dom_sf"/>
</dbReference>
<feature type="region of interest" description="Disordered" evidence="5">
    <location>
        <begin position="961"/>
        <end position="982"/>
    </location>
</feature>
<evidence type="ECO:0000256" key="3">
    <source>
        <dbReference type="ARBA" id="ARBA00023180"/>
    </source>
</evidence>
<accession>A0A4Z2FPZ8</accession>